<evidence type="ECO:0000313" key="1">
    <source>
        <dbReference type="EMBL" id="QOY25371.1"/>
    </source>
</evidence>
<reference evidence="2" key="1">
    <citation type="submission" date="2020-10" db="EMBL/GenBank/DDBJ databases">
        <title>Complete genome sequence of Bacillus velezensis NST6.</title>
        <authorList>
            <person name="Choi J."/>
        </authorList>
    </citation>
    <scope>NUCLEOTIDE SEQUENCE [LARGE SCALE GENOMIC DNA]</scope>
    <source>
        <strain evidence="2">NST6</strain>
    </source>
</reference>
<dbReference type="GO" id="GO:0019546">
    <property type="term" value="P:L-arginine deiminase pathway"/>
    <property type="evidence" value="ECO:0007669"/>
    <property type="project" value="TreeGrafter"/>
</dbReference>
<dbReference type="GO" id="GO:0016403">
    <property type="term" value="F:dimethylargininase activity"/>
    <property type="evidence" value="ECO:0007669"/>
    <property type="project" value="UniProtKB-EC"/>
</dbReference>
<dbReference type="PANTHER" id="PTHR47271:SF2">
    <property type="entry name" value="ARGININE DEIMINASE"/>
    <property type="match status" value="1"/>
</dbReference>
<proteinExistence type="predicted"/>
<dbReference type="AlphaFoldDB" id="A0A411A559"/>
<dbReference type="Proteomes" id="UP000587477">
    <property type="component" value="Chromosome"/>
</dbReference>
<dbReference type="Pfam" id="PF19420">
    <property type="entry name" value="DDAH_eukar"/>
    <property type="match status" value="1"/>
</dbReference>
<organism evidence="1 2">
    <name type="scientific">Bacillus velezensis</name>
    <dbReference type="NCBI Taxonomy" id="492670"/>
    <lineage>
        <taxon>Bacteria</taxon>
        <taxon>Bacillati</taxon>
        <taxon>Bacillota</taxon>
        <taxon>Bacilli</taxon>
        <taxon>Bacillales</taxon>
        <taxon>Bacillaceae</taxon>
        <taxon>Bacillus</taxon>
        <taxon>Bacillus amyloliquefaciens group</taxon>
    </lineage>
</organism>
<dbReference type="EMBL" id="CP063687">
    <property type="protein sequence ID" value="QOY25371.1"/>
    <property type="molecule type" value="Genomic_DNA"/>
</dbReference>
<protein>
    <submittedName>
        <fullName evidence="1">N(G),N(G)-dimethylarginine dimethylaminohydrolase</fullName>
        <ecNumber evidence="1">3.5.3.18</ecNumber>
    </submittedName>
</protein>
<evidence type="ECO:0000313" key="2">
    <source>
        <dbReference type="Proteomes" id="UP000587477"/>
    </source>
</evidence>
<dbReference type="GO" id="GO:0016990">
    <property type="term" value="F:arginine deiminase activity"/>
    <property type="evidence" value="ECO:0007669"/>
    <property type="project" value="TreeGrafter"/>
</dbReference>
<keyword evidence="1" id="KW-0378">Hydrolase</keyword>
<dbReference type="Gene3D" id="3.75.10.10">
    <property type="entry name" value="L-arginine/glycine Amidinotransferase, Chain A"/>
    <property type="match status" value="1"/>
</dbReference>
<dbReference type="PANTHER" id="PTHR47271">
    <property type="entry name" value="ARGININE DEIMINASE"/>
    <property type="match status" value="1"/>
</dbReference>
<sequence>MDVSIPKSTRKPACRSEFDALQTVILCRPEHMAIKDIINGTQKHFKQENINIPVALKQHSEFIDILRSHQIEVVLLPADSALPEQVFTRDIGFVLGETAFISNMAASVRQGEEKVFQDLLDNKKIPYTRLKKANIEGGDILIADGTVYAGLSKRTDKAAVRELQEALPEMTVVPIPLKEDFLHLDCVFNMISETEALYCKNGLRQKEIDLLAERFEMIEVPEEEQFTLGPNILSIGNQTIISLPQHRHTNRELRKRGYTVIETEFSEIIKSGGSFRCCTLPLVRTS</sequence>
<dbReference type="SUPFAM" id="SSF55909">
    <property type="entry name" value="Pentein"/>
    <property type="match status" value="1"/>
</dbReference>
<dbReference type="RefSeq" id="WP_025649646.1">
    <property type="nucleotide sequence ID" value="NZ_BDDG01000003.1"/>
</dbReference>
<dbReference type="EC" id="3.5.3.18" evidence="1"/>
<gene>
    <name evidence="1" type="ORF">BACVE_000299</name>
</gene>
<name>A0A411A559_BACVE</name>
<accession>A0A411A559</accession>